<dbReference type="Pfam" id="PF05159">
    <property type="entry name" value="Capsule_synth"/>
    <property type="match status" value="1"/>
</dbReference>
<sequence length="1362" mass="154430">MRDLLQSNRLGQVLQEAYRRVGRAKYAKYVMKRLGLPVANAGKQTKPKAVVSEIKVEGFEAFDLVGEAWLEEVADKPIAVLFGFSPWKREVAARFLSDYRVAFARRNTPWRIQHAGFKKHAPSIIAFWGMQGKKGAVAYAERHSIPIWRIEDGFLRSVGLGAAHIDPLSCAIDKTGIYFDRSRPSDLERLIEGFDASTRGDVLIRAGKCMSLILQYGLTKYNVTQNVKLKELHPSQRRRVLVIGQVESDASIKYGAKVKYSNNDLVRIAHSENADAEIIYKPHPDVLGGHRDAISDPREVADIATIISGDYDFQELLNTVDHVYTLTSLMGFESVLRGKKVSVFGEPFYAGWGLTDDRHKSERRTVKRTLEEVFAAAYILYPTYCVGSRGASAELEHAILALVLEKNGTSRVLAEQIASHFEHHAIDADLCTRLVDALQKNPYLQNETAFFSEGQSGLLDLLAGPDVDSGKVSDYLVERALDGGDNRGVFWTLRSIAQSGEPSEAIERLKDIAPQNFAMEDAADLTSCLMLIGKFDDAEQVLNRKAKLLPETVSSSDILLLLEAYELVRSQQGKFGRKPVDGKPLWHFFDVNLHWLRHDPQFFTVLPKIFDHLSHHRMLDEMRQLSYDLLGSLNADDVVELAKLSQVIVASLFKASKRPELIVQPKRQLAVEIYRSAEAKVTSFYQSGSVSIPKTVGMYLFQMAMTVDDRRGIGAYKKSTLDDSVAVAKGEMSHYKKTMSDYFNMLVKARNYKGARAFLVKQKVKIPEEFFLHLLSNCYTYERRYTSAATVARFLLKKYKKNSYRRKIATIYANSGELDKASAWLNHASAEAVAAGNGPAKRELAAIREELARVDFLSQASKILDAVAQPKLPRGVVFLGSFGCLNTISMVVPVLLELKRQGYAVVQLDEGMLRNEPTGIAWIDKHAGMIERVIHADRSLFGSLTNEWTINWAGREVMADGINFYQSIFEIMTQKFRAFNFDINDPWIFRWFRYYLIRCDKALSACKSIEREVMRRGMPVRFINAGSHSAPFSVYRAFALEKASKYDVGFIHMGPAYENYYNNLKSKVATTVSLDNLTKHPLYRLPFLARPDRFEEWLKQDGLYEQYREDIDRVLNHNRVGRLEGNTSHTQYEETLIRTKEAGRKVIGVYGKILCDMAVPFDGGPGHENIADWLRHTVATARSTSNLIVLKPHPHELRPEIARDLNEYWLDLIAEMDIPENVLILPHTGFNNQDLIKYLDLAVLWNGTSSLELCAQGVPVVMASHFGKHDYPIELIYPESRSDYERIICAKEWERPDQKKMERAALLLKYMGTDEVCVPFEYSHRPVTNDPVGVPFWHMEEISRFLRDGDPHISKLADKFFA</sequence>
<dbReference type="Proteomes" id="UP000007735">
    <property type="component" value="Plasmid pSfHH103e"/>
</dbReference>
<reference evidence="1" key="3">
    <citation type="journal article" date="2012" name="Mol. Plant Microbe Interact.">
        <title>Sinorhizobium fredii HH103 rkp-3 genes are required for K-antigen polysaccharide biosynthesis, affect lipopolysaccharide structure and are essential for infection of legumes forming determinate nodules.</title>
        <authorList>
            <person name="Margaret I."/>
            <person name="Crespo-Rivas J.C."/>
            <person name="Acosta-Jurado S."/>
            <person name="Buendia-Claveria A.M."/>
            <person name="Cubo M.T."/>
            <person name="Gil-Serrano A."/>
            <person name="Moreno J."/>
            <person name="Murdoch P.S."/>
            <person name="Rodriguez-Carvajal M.A."/>
            <person name="Rodriguez-Navarro D.N."/>
            <person name="Ruiz-Sainz J.E."/>
            <person name="Sanjuan J."/>
            <person name="Soto M.J."/>
            <person name="Vinardell J.M."/>
        </authorList>
    </citation>
    <scope>NUCLEOTIDE SEQUENCE</scope>
    <source>
        <strain evidence="1">HH103</strain>
        <plasmid evidence="1">pSfHH103e</plasmid>
    </source>
</reference>
<dbReference type="HOGENOM" id="CLU_259914_0_0_5"/>
<reference evidence="2 3" key="2">
    <citation type="journal article" date="2012" name="J. Bacteriol.">
        <title>Genome sequence of the soybean symbiont Sinorhizobium fredii HH103.</title>
        <authorList>
            <person name="Weidner S."/>
            <person name="Becker A."/>
            <person name="Bonilla I."/>
            <person name="Jaenicke S."/>
            <person name="Lloret J."/>
            <person name="Margaret I."/>
            <person name="Puhler A."/>
            <person name="Ruiz-Sainz J.E."/>
            <person name="Schneiker-Bekel S."/>
            <person name="Szczepanowski R."/>
            <person name="Vinardell J.M."/>
            <person name="Zehner S."/>
            <person name="Gottfert M."/>
        </authorList>
    </citation>
    <scope>NUCLEOTIDE SEQUENCE [LARGE SCALE GENOMIC DNA]</scope>
    <source>
        <strain evidence="2 3">HH103</strain>
        <plasmid evidence="3">pSfHH103e</plasmid>
    </source>
</reference>
<gene>
    <name evidence="2" type="ordered locus">SFHH103_06320</name>
</gene>
<dbReference type="GO" id="GO:0000271">
    <property type="term" value="P:polysaccharide biosynthetic process"/>
    <property type="evidence" value="ECO:0007669"/>
    <property type="project" value="InterPro"/>
</dbReference>
<dbReference type="GO" id="GO:0015774">
    <property type="term" value="P:polysaccharide transport"/>
    <property type="evidence" value="ECO:0007669"/>
    <property type="project" value="InterPro"/>
</dbReference>
<organism evidence="2 3">
    <name type="scientific">Sinorhizobium fredii (strain HH103)</name>
    <dbReference type="NCBI Taxonomy" id="1117943"/>
    <lineage>
        <taxon>Bacteria</taxon>
        <taxon>Pseudomonadati</taxon>
        <taxon>Pseudomonadota</taxon>
        <taxon>Alphaproteobacteria</taxon>
        <taxon>Hyphomicrobiales</taxon>
        <taxon>Rhizobiaceae</taxon>
        <taxon>Sinorhizobium/Ensifer group</taxon>
        <taxon>Sinorhizobium</taxon>
    </lineage>
</organism>
<dbReference type="KEGG" id="sfh:SFHH103_06320"/>
<geneLocation type="plasmid" evidence="2 3">
    <name>pSfHH103e</name>
</geneLocation>
<accession>G9AI97</accession>
<keyword evidence="2" id="KW-0614">Plasmid</keyword>
<evidence type="ECO:0000313" key="3">
    <source>
        <dbReference type="Proteomes" id="UP000007735"/>
    </source>
</evidence>
<proteinExistence type="predicted"/>
<reference evidence="1" key="1">
    <citation type="submission" date="2011-09" db="EMBL/GenBank/DDBJ databases">
        <authorList>
            <person name="Margaret-Oliver I."/>
            <person name="Cubo T."/>
            <person name="Vinardell J.M."/>
            <person name="Schneiker-Bekel S."/>
            <person name="Puhler A."/>
            <person name="Weidner S."/>
            <person name="Ruiz-Sainz J.E."/>
        </authorList>
    </citation>
    <scope>NUCLEOTIDE SEQUENCE</scope>
    <source>
        <strain evidence="1">HH103</strain>
        <plasmid evidence="1">pSfHH103e</plasmid>
    </source>
</reference>
<evidence type="ECO:0000313" key="2">
    <source>
        <dbReference type="EMBL" id="CCF00779.1"/>
    </source>
</evidence>
<protein>
    <submittedName>
        <fullName evidence="2">Possible lipopolysaccharide-processing protein</fullName>
    </submittedName>
</protein>
<evidence type="ECO:0000313" key="1">
    <source>
        <dbReference type="EMBL" id="AEZ36021.1"/>
    </source>
</evidence>
<name>G9AI97_SINF1</name>
<dbReference type="CDD" id="cd16439">
    <property type="entry name" value="beta_Kdo_transferase_KpsC_2"/>
    <property type="match status" value="1"/>
</dbReference>
<dbReference type="EMBL" id="JN642175">
    <property type="protein sequence ID" value="AEZ36021.1"/>
    <property type="molecule type" value="Genomic_DNA"/>
</dbReference>
<dbReference type="EMBL" id="HE616899">
    <property type="protein sequence ID" value="CCF00779.1"/>
    <property type="molecule type" value="Genomic_DNA"/>
</dbReference>
<dbReference type="InterPro" id="IPR007833">
    <property type="entry name" value="Capsule_polysaccharide_synth"/>
</dbReference>
<dbReference type="PATRIC" id="fig|380.5.peg.5867"/>